<sequence length="510" mass="55743">MKNSKTRLLLAVIFGVAGGLLSSLAYPANAIWVAIIPAVALILYAISIVKPAQSLLVGFFAGVAFYASQIPWMTVYLGPVPWLALSVLEGVIFALGSFALALALKAAQSWKTTFFSNVNLGLILASLWTAREWVAMTFPYGGFPWSRVALSQSNSPLAPWVFWGGGSLLTFVLVFATALMLFAPRDFLIRNWRKSASAIALILVFAVPTITPLDNRAEAGTLDIAAVQGNAKAGLLVYEPLGTILQNHLDASAPLLENENRPDLVVWPENAADKNPQVYEDADKAIASLTDRLEAPLIFGTITERDGEIFNSTILWLPKTGEADFYDKKRPVAFGEFVPDREFWRMFAPDLIDLIPRGYSFGTQDGIHTVRNEKLGVMICFEVAIDDISRDLVAQGAKILISPTNNADFGRTNQSEQQLAIARLRAIETGRAFVNISTVGTSAMILPDGKIVEQLDTYTADVMRQELPLRTSLTPAMMVGATLEMANNFAALGMLIFFFVTSIRNRRGSR</sequence>
<dbReference type="CDD" id="cd07571">
    <property type="entry name" value="ALP_N-acyl_transferase"/>
    <property type="match status" value="1"/>
</dbReference>
<feature type="transmembrane region" description="Helical" evidence="8">
    <location>
        <begin position="160"/>
        <end position="183"/>
    </location>
</feature>
<feature type="transmembrane region" description="Helical" evidence="8">
    <location>
        <begin position="56"/>
        <end position="76"/>
    </location>
</feature>
<evidence type="ECO:0000256" key="6">
    <source>
        <dbReference type="ARBA" id="ARBA00023136"/>
    </source>
</evidence>
<comment type="subcellular location">
    <subcellularLocation>
        <location evidence="1">Cell membrane</location>
        <topology evidence="1">Multi-pass membrane protein</topology>
    </subcellularLocation>
</comment>
<keyword evidence="7" id="KW-0012">Acyltransferase</keyword>
<dbReference type="Pfam" id="PF20154">
    <property type="entry name" value="LNT_N"/>
    <property type="match status" value="1"/>
</dbReference>
<evidence type="ECO:0000256" key="8">
    <source>
        <dbReference type="SAM" id="Phobius"/>
    </source>
</evidence>
<evidence type="ECO:0000313" key="10">
    <source>
        <dbReference type="EMBL" id="CAB4678713.1"/>
    </source>
</evidence>
<evidence type="ECO:0000259" key="9">
    <source>
        <dbReference type="PROSITE" id="PS50263"/>
    </source>
</evidence>
<feature type="transmembrane region" description="Helical" evidence="8">
    <location>
        <begin position="82"/>
        <end position="104"/>
    </location>
</feature>
<dbReference type="GO" id="GO:0042158">
    <property type="term" value="P:lipoprotein biosynthetic process"/>
    <property type="evidence" value="ECO:0007669"/>
    <property type="project" value="InterPro"/>
</dbReference>
<dbReference type="GO" id="GO:0016410">
    <property type="term" value="F:N-acyltransferase activity"/>
    <property type="evidence" value="ECO:0007669"/>
    <property type="project" value="InterPro"/>
</dbReference>
<reference evidence="10" key="1">
    <citation type="submission" date="2020-05" db="EMBL/GenBank/DDBJ databases">
        <authorList>
            <person name="Chiriac C."/>
            <person name="Salcher M."/>
            <person name="Ghai R."/>
            <person name="Kavagutti S V."/>
        </authorList>
    </citation>
    <scope>NUCLEOTIDE SEQUENCE</scope>
</reference>
<keyword evidence="2" id="KW-1003">Cell membrane</keyword>
<keyword evidence="3" id="KW-0808">Transferase</keyword>
<evidence type="ECO:0000256" key="7">
    <source>
        <dbReference type="ARBA" id="ARBA00023315"/>
    </source>
</evidence>
<evidence type="ECO:0000256" key="5">
    <source>
        <dbReference type="ARBA" id="ARBA00022989"/>
    </source>
</evidence>
<dbReference type="AlphaFoldDB" id="A0A6J6N2E7"/>
<dbReference type="SUPFAM" id="SSF56317">
    <property type="entry name" value="Carbon-nitrogen hydrolase"/>
    <property type="match status" value="1"/>
</dbReference>
<evidence type="ECO:0000256" key="4">
    <source>
        <dbReference type="ARBA" id="ARBA00022692"/>
    </source>
</evidence>
<dbReference type="PANTHER" id="PTHR38686">
    <property type="entry name" value="APOLIPOPROTEIN N-ACYLTRANSFERASE"/>
    <property type="match status" value="1"/>
</dbReference>
<dbReference type="PANTHER" id="PTHR38686:SF1">
    <property type="entry name" value="APOLIPOPROTEIN N-ACYLTRANSFERASE"/>
    <property type="match status" value="1"/>
</dbReference>
<evidence type="ECO:0000256" key="2">
    <source>
        <dbReference type="ARBA" id="ARBA00022475"/>
    </source>
</evidence>
<feature type="domain" description="CN hydrolase" evidence="9">
    <location>
        <begin position="222"/>
        <end position="469"/>
    </location>
</feature>
<feature type="transmembrane region" description="Helical" evidence="8">
    <location>
        <begin position="195"/>
        <end position="213"/>
    </location>
</feature>
<evidence type="ECO:0000256" key="1">
    <source>
        <dbReference type="ARBA" id="ARBA00004651"/>
    </source>
</evidence>
<keyword evidence="5 8" id="KW-1133">Transmembrane helix</keyword>
<accession>A0A6J6N2E7</accession>
<dbReference type="HAMAP" id="MF_01148">
    <property type="entry name" value="Lnt"/>
    <property type="match status" value="1"/>
</dbReference>
<dbReference type="GO" id="GO:0005886">
    <property type="term" value="C:plasma membrane"/>
    <property type="evidence" value="ECO:0007669"/>
    <property type="project" value="UniProtKB-SubCell"/>
</dbReference>
<feature type="transmembrane region" description="Helical" evidence="8">
    <location>
        <begin position="476"/>
        <end position="500"/>
    </location>
</feature>
<feature type="transmembrane region" description="Helical" evidence="8">
    <location>
        <begin position="31"/>
        <end position="49"/>
    </location>
</feature>
<organism evidence="10">
    <name type="scientific">freshwater metagenome</name>
    <dbReference type="NCBI Taxonomy" id="449393"/>
    <lineage>
        <taxon>unclassified sequences</taxon>
        <taxon>metagenomes</taxon>
        <taxon>ecological metagenomes</taxon>
    </lineage>
</organism>
<dbReference type="InterPro" id="IPR003010">
    <property type="entry name" value="C-N_Hydrolase"/>
</dbReference>
<protein>
    <submittedName>
        <fullName evidence="10">Unannotated protein</fullName>
    </submittedName>
</protein>
<dbReference type="Pfam" id="PF00795">
    <property type="entry name" value="CN_hydrolase"/>
    <property type="match status" value="1"/>
</dbReference>
<dbReference type="Gene3D" id="3.60.110.10">
    <property type="entry name" value="Carbon-nitrogen hydrolase"/>
    <property type="match status" value="1"/>
</dbReference>
<feature type="transmembrane region" description="Helical" evidence="8">
    <location>
        <begin position="116"/>
        <end position="140"/>
    </location>
</feature>
<dbReference type="InterPro" id="IPR045378">
    <property type="entry name" value="LNT_N"/>
</dbReference>
<dbReference type="InterPro" id="IPR004563">
    <property type="entry name" value="Apolipo_AcylTrfase"/>
</dbReference>
<dbReference type="PROSITE" id="PS50263">
    <property type="entry name" value="CN_HYDROLASE"/>
    <property type="match status" value="1"/>
</dbReference>
<gene>
    <name evidence="10" type="ORF">UFOPK2370_00098</name>
</gene>
<dbReference type="NCBIfam" id="TIGR00546">
    <property type="entry name" value="lnt"/>
    <property type="match status" value="1"/>
</dbReference>
<dbReference type="EMBL" id="CAEZXK010000002">
    <property type="protein sequence ID" value="CAB4678713.1"/>
    <property type="molecule type" value="Genomic_DNA"/>
</dbReference>
<name>A0A6J6N2E7_9ZZZZ</name>
<keyword evidence="4 8" id="KW-0812">Transmembrane</keyword>
<proteinExistence type="inferred from homology"/>
<dbReference type="InterPro" id="IPR036526">
    <property type="entry name" value="C-N_Hydrolase_sf"/>
</dbReference>
<keyword evidence="6 8" id="KW-0472">Membrane</keyword>
<evidence type="ECO:0000256" key="3">
    <source>
        <dbReference type="ARBA" id="ARBA00022679"/>
    </source>
</evidence>